<dbReference type="EMBL" id="JADGKB010000075">
    <property type="protein sequence ID" value="KAJ3254954.1"/>
    <property type="molecule type" value="Genomic_DNA"/>
</dbReference>
<keyword evidence="12 20" id="KW-0460">Magnesium</keyword>
<sequence length="2572" mass="289215">MSCCCPTKRKDRRVYPEKEVEPLIDTKLSRNLTLTERFNRFRHSTVNASKSAGNLAPEHLCIFILTFNMNGRLPTDNLDLFFGELVNFKRFSNSHLVVVASQECEKMYNSKQQWEQIIDMYLEKEYVKLQAETLVQLNLVVYVKKQYISYVGQIQTGKLATGIGNVVGNKGAVGIAIQFGSSSILLVNAHMTAHEGKVVARNREFHRINSQLPLYGINDKDRRKMHVFDRYDYTFFIGDLNYRVKMNSGIVERLLKEDKINLILESDELNIEKAKGTILRGFNEAPINFRPTFKFDVEQVDTYNKKKQRVPSWTDRILFKQRETFSFFKTNSNCTIKCVEYDSIMDITSSDHKPDAFEDYKRHVSDNMVNHLPVYTLDNWQNYNIRDFSNSTSGLTRIKVIYKKIVKKILSPIKAMLSSKPDTKLPLTLNSNDYLKSNYIPHEIKPGHSDQSWKICKWKDIKVGDFVLLQNNNRIPADILIVSTSEPDSTCFVETKNLDGETNLKIKKGVAEFSHIRTPEDCKNLKFRVDAEIPNPNLYTFNGSITVIKENRDPQYLPIGTSGLLLRGCILRNTNWLIGLAVYTGPDTKIMLNSGPTPSKRSQVDRQMNPLSFLINQDLDMYDEESGKSALPKSWNLCDDLGQIEYIFSDKTGTLTSNVMEFKKASINGQHYGLTGEKNNVEEDKKLMISRYDTLYNCKYMDKNPGFVDSKIPLHLGENSIQSIKIREFFTLLAVCHTVLVEKNEDPKECSIAYRAQSPDEAALVSAAKDAGFVCLNRTDNKVEVDIMGQSRVYTILNIIEFTSDRKRMSVIARRPEGDLVLLCKGADSVIFDRLDPNENMILKEQTSIHLELFANEGLRTLCLAYKFITEDEYREWNEMYRKAQNLLVDREIESDKIANMMERNLNLMGATAIEDKLQDGVPQAIEILGKAGLIALMIMASLLPNVVIKYTQQTLYPNDTDLIQEIHKFKRGDVYAEEIMMKEKEELVVESLSAKSTEKHLPKIVVQADGFGVSPDRTAPSGKPRPLKADDRSRASSMSSISLAIKSKIQKATEFIKQIGQDENAAFLLSAPKARGARAGSLVYMDNSFLDPVPNTGYAFSHDPGMEEIITPKKFNLSTELDTIEEDGLEDLKRHMADNSVNNAHTFLLDNWANQNYGAAVSPRFSLSGIIKDLKKKFTGIFKVCYDTILANFKENSELKEEKLPEVLNANDYIKRSSVIDVAQSTKSEVWRKAQWKNIRVGDFILLRNNDSIPADLMIVASSEPEYTCFVETKNLDGETNLKIKRGLPQLAHIKTPEDCKKSKFTIEAEAPNANLYTFNGSIMIPSESEQDPYNNTILPLGPSSIVLRGCVLRNTSWLIGIAIYTGVDTKIMLNSGPTPSKRSQVDRQINPQIILNVVVLITLCGVCAIVSGLYAGSAQFEEYSYLGLDLDMYDEESMKLAQPKSWNLCDDLGQIEYIFSDKTGTLTSNVMEFKKASINGQQYGMVLENSIDPVSFNKKLKEERDLMLLRFKGLNTKYIDAEPGFVDSKIPLHLDEKQEQGRKIREFFTCLAVCHTVLVEKPESDSNKILYRAQSPDEAALVSAAKNAGFACLNRTDNKIEVDMLGASRTYTVLNIMEFNSDRKRMSVIIRRPEGEILLFCKGADSVIYERLDKSNSQELIDTTSQHLAAFANNGSVLLTQGLRTLCLAYRVISEDDYQEWNEKYRTAQALIENREIECDLIANRMEQNLILIGATAIEDKLQDGVPDAIATLAKAGIKLWVLTGDKVETAINIGFSCNLLQKSMVLIVIQSSSPQDTFDQLKEALMRFWDEKGHPKLTGEYKNSTGMATVIDGNSLKFALASPCKDLFLELGCRCKAVLCCRVSPLQKAMVVKLVREGLGAMCLAIGDGANDVSMIQEANIGIGISGKEGLQAVMASDYAISQFRFLTKLLLVHGRWAYMRCAELALNYFYKNIIWLFILFWDQFYCGFSSGLAMDVTYSMYFNTIFTFLPTIFIGMFDQDINATISMLIPEIYLKGIRQELYTAERFWIYCFHAIFQSIICYFGVIYIVSETSLIPQGLEEGAANVGTLMAFSAIIIINVYGSANWYSWSWLTHFSLYFSIAAWTLYLGLYSLSVDSPIYGIFQIFISTVGFWASMLLVVITSLIPRAVIKYVQQLLYPSDTDLLQETQYIKSTIQEIEALSPQAVKLPVQDSVDREHVTRSHENLPAIVVEKEDHPLDGFVSPKGDVVPRHKTLSAGRKKSIHKSSDFKHRVQRASQYFNKHLPHLESKHKPHRAGSLVYMGANCKEVTNNGFAFSQDEGMQDIITPRRAILDVIEENAVPKMKKRQPSLVPKLRNLSRSFQTVFGIQPNVKPTSTPNNSANSALGNPESVEQALDGGARKLSSVPPSNDQIPADSAPEENSTLAIPNSRSDNFLSGGHGDLHGNLETKGLHAHHGLGVKKHHGSNTSIHKKGKKEAESPENTEIVIKVTSVPDINEETKVQSNDQSSGAQSLEAESGMQSQSVSNPSIAANAEANLRPHLSNVPQLSLHLPSPGFSQIELLPEEPINENIKPEANKAQDPTSENKE</sequence>
<dbReference type="PROSITE" id="PS00154">
    <property type="entry name" value="ATPASE_E1_E2"/>
    <property type="match status" value="2"/>
</dbReference>
<keyword evidence="15 22" id="KW-0472">Membrane</keyword>
<feature type="binding site" evidence="19">
    <location>
        <position position="1865"/>
    </location>
    <ligand>
        <name>ATP</name>
        <dbReference type="ChEBI" id="CHEBI:30616"/>
    </ligand>
</feature>
<evidence type="ECO:0000256" key="15">
    <source>
        <dbReference type="ARBA" id="ARBA00023136"/>
    </source>
</evidence>
<comment type="cofactor">
    <cofactor evidence="20">
        <name>Mg(2+)</name>
        <dbReference type="ChEBI" id="CHEBI:18420"/>
    </cofactor>
</comment>
<feature type="binding site" evidence="20">
    <location>
        <position position="1891"/>
    </location>
    <ligand>
        <name>Mg(2+)</name>
        <dbReference type="ChEBI" id="CHEBI:18420"/>
    </ligand>
</feature>
<dbReference type="SUPFAM" id="SSF56219">
    <property type="entry name" value="DNase I-like"/>
    <property type="match status" value="1"/>
</dbReference>
<dbReference type="InterPro" id="IPR023298">
    <property type="entry name" value="ATPase_P-typ_TM_dom_sf"/>
</dbReference>
<feature type="region of interest" description="Disordered" evidence="21">
    <location>
        <begin position="1013"/>
        <end position="1036"/>
    </location>
</feature>
<evidence type="ECO:0000313" key="24">
    <source>
        <dbReference type="EMBL" id="KAJ3254954.1"/>
    </source>
</evidence>
<gene>
    <name evidence="24" type="ORF">HK103_006751</name>
</gene>
<feature type="region of interest" description="Disordered" evidence="21">
    <location>
        <begin position="2530"/>
        <end position="2572"/>
    </location>
</feature>
<feature type="binding site" evidence="19">
    <location>
        <position position="1463"/>
    </location>
    <ligand>
        <name>ATP</name>
        <dbReference type="ChEBI" id="CHEBI:30616"/>
    </ligand>
</feature>
<evidence type="ECO:0000256" key="9">
    <source>
        <dbReference type="ARBA" id="ARBA00022723"/>
    </source>
</evidence>
<comment type="caution">
    <text evidence="24">The sequence shown here is derived from an EMBL/GenBank/DDBJ whole genome shotgun (WGS) entry which is preliminary data.</text>
</comment>
<evidence type="ECO:0000256" key="21">
    <source>
        <dbReference type="SAM" id="MobiDB-lite"/>
    </source>
</evidence>
<dbReference type="GO" id="GO:0005886">
    <property type="term" value="C:plasma membrane"/>
    <property type="evidence" value="ECO:0007669"/>
    <property type="project" value="UniProtKB-SubCell"/>
</dbReference>
<feature type="compositionally biased region" description="Basic residues" evidence="21">
    <location>
        <begin position="2436"/>
        <end position="2459"/>
    </location>
</feature>
<dbReference type="InterPro" id="IPR018303">
    <property type="entry name" value="ATPase_P-typ_P_site"/>
</dbReference>
<dbReference type="InterPro" id="IPR000300">
    <property type="entry name" value="IPPc"/>
</dbReference>
<dbReference type="EC" id="7.6.2.1" evidence="4"/>
<dbReference type="InterPro" id="IPR059000">
    <property type="entry name" value="ATPase_P-type_domA"/>
</dbReference>
<dbReference type="Pfam" id="PF16212">
    <property type="entry name" value="PhoLip_ATPase_C"/>
    <property type="match status" value="1"/>
</dbReference>
<dbReference type="Proteomes" id="UP001210925">
    <property type="component" value="Unassembled WGS sequence"/>
</dbReference>
<protein>
    <recommendedName>
        <fullName evidence="4">P-type phospholipid transporter</fullName>
        <ecNumber evidence="4">7.6.2.1</ecNumber>
    </recommendedName>
</protein>
<dbReference type="NCBIfam" id="TIGR01652">
    <property type="entry name" value="ATPase-Plipid"/>
    <property type="match status" value="1"/>
</dbReference>
<reference evidence="24" key="1">
    <citation type="submission" date="2020-05" db="EMBL/GenBank/DDBJ databases">
        <title>Phylogenomic resolution of chytrid fungi.</title>
        <authorList>
            <person name="Stajich J.E."/>
            <person name="Amses K."/>
            <person name="Simmons R."/>
            <person name="Seto K."/>
            <person name="Myers J."/>
            <person name="Bonds A."/>
            <person name="Quandt C.A."/>
            <person name="Barry K."/>
            <person name="Liu P."/>
            <person name="Grigoriev I."/>
            <person name="Longcore J.E."/>
            <person name="James T.Y."/>
        </authorList>
    </citation>
    <scope>NUCLEOTIDE SEQUENCE</scope>
    <source>
        <strain evidence="24">PLAUS21</strain>
    </source>
</reference>
<evidence type="ECO:0000259" key="23">
    <source>
        <dbReference type="SMART" id="SM00128"/>
    </source>
</evidence>
<keyword evidence="11 19" id="KW-0067">ATP-binding</keyword>
<dbReference type="PANTHER" id="PTHR24092:SF180">
    <property type="entry name" value="PHOSPHOLIPID-TRANSPORTING ATPASE DNF1-RELATED"/>
    <property type="match status" value="1"/>
</dbReference>
<dbReference type="GO" id="GO:0045332">
    <property type="term" value="P:phospholipid translocation"/>
    <property type="evidence" value="ECO:0007669"/>
    <property type="project" value="TreeGrafter"/>
</dbReference>
<comment type="catalytic activity">
    <reaction evidence="16">
        <text>ATP + H2O + phospholipidSide 1 = ADP + phosphate + phospholipidSide 2.</text>
        <dbReference type="EC" id="7.6.2.1"/>
    </reaction>
</comment>
<dbReference type="InterPro" id="IPR036691">
    <property type="entry name" value="Endo/exonu/phosph_ase_sf"/>
</dbReference>
<keyword evidence="5" id="KW-0813">Transport</keyword>
<feature type="binding site" evidence="19">
    <location>
        <position position="1895"/>
    </location>
    <ligand>
        <name>ATP</name>
        <dbReference type="ChEBI" id="CHEBI:30616"/>
    </ligand>
</feature>
<feature type="active site" description="4-aspartylphosphate intermediate" evidence="18">
    <location>
        <position position="1463"/>
    </location>
</feature>
<feature type="binding site" evidence="19">
    <location>
        <position position="1621"/>
    </location>
    <ligand>
        <name>ATP</name>
        <dbReference type="ChEBI" id="CHEBI:30616"/>
    </ligand>
</feature>
<dbReference type="SFLD" id="SFLDS00003">
    <property type="entry name" value="Haloacid_Dehalogenase"/>
    <property type="match status" value="1"/>
</dbReference>
<organism evidence="24 25">
    <name type="scientific">Boothiomyces macroporosus</name>
    <dbReference type="NCBI Taxonomy" id="261099"/>
    <lineage>
        <taxon>Eukaryota</taxon>
        <taxon>Fungi</taxon>
        <taxon>Fungi incertae sedis</taxon>
        <taxon>Chytridiomycota</taxon>
        <taxon>Chytridiomycota incertae sedis</taxon>
        <taxon>Chytridiomycetes</taxon>
        <taxon>Rhizophydiales</taxon>
        <taxon>Terramycetaceae</taxon>
        <taxon>Boothiomyces</taxon>
    </lineage>
</organism>
<feature type="binding site" evidence="19">
    <location>
        <position position="1768"/>
    </location>
    <ligand>
        <name>ATP</name>
        <dbReference type="ChEBI" id="CHEBI:30616"/>
    </ligand>
</feature>
<comment type="catalytic activity">
    <reaction evidence="17">
        <text>a 1,2-diacyl-sn-glycero-3-phosphoethanolamine(out) + ATP + H2O = a 1,2-diacyl-sn-glycero-3-phosphoethanolamine(in) + ADP + phosphate + H(+)</text>
        <dbReference type="Rhea" id="RHEA:66132"/>
        <dbReference type="ChEBI" id="CHEBI:15377"/>
        <dbReference type="ChEBI" id="CHEBI:15378"/>
        <dbReference type="ChEBI" id="CHEBI:30616"/>
        <dbReference type="ChEBI" id="CHEBI:43474"/>
        <dbReference type="ChEBI" id="CHEBI:64612"/>
        <dbReference type="ChEBI" id="CHEBI:456216"/>
    </reaction>
    <physiologicalReaction direction="left-to-right" evidence="17">
        <dbReference type="Rhea" id="RHEA:66133"/>
    </physiologicalReaction>
</comment>
<feature type="transmembrane region" description="Helical" evidence="22">
    <location>
        <begin position="2099"/>
        <end position="2117"/>
    </location>
</feature>
<dbReference type="Gene3D" id="3.60.10.10">
    <property type="entry name" value="Endonuclease/exonuclease/phosphatase"/>
    <property type="match status" value="1"/>
</dbReference>
<dbReference type="GO" id="GO:0000287">
    <property type="term" value="F:magnesium ion binding"/>
    <property type="evidence" value="ECO:0007669"/>
    <property type="project" value="InterPro"/>
</dbReference>
<feature type="compositionally biased region" description="Polar residues" evidence="21">
    <location>
        <begin position="2404"/>
        <end position="2419"/>
    </location>
</feature>
<evidence type="ECO:0000313" key="25">
    <source>
        <dbReference type="Proteomes" id="UP001210925"/>
    </source>
</evidence>
<keyword evidence="8 22" id="KW-0812">Transmembrane</keyword>
<keyword evidence="14 22" id="KW-1133">Transmembrane helix</keyword>
<feature type="compositionally biased region" description="Basic residues" evidence="21">
    <location>
        <begin position="2235"/>
        <end position="2248"/>
    </location>
</feature>
<feature type="transmembrane region" description="Helical" evidence="22">
    <location>
        <begin position="2066"/>
        <end position="2087"/>
    </location>
</feature>
<comment type="subcellular location">
    <subcellularLocation>
        <location evidence="2">Cell membrane</location>
    </subcellularLocation>
    <subcellularLocation>
        <location evidence="1">Endomembrane system</location>
        <topology evidence="1">Multi-pass membrane protein</topology>
    </subcellularLocation>
</comment>
<dbReference type="Pfam" id="PF13246">
    <property type="entry name" value="Cation_ATPase"/>
    <property type="match status" value="2"/>
</dbReference>
<dbReference type="Gene3D" id="3.40.1110.10">
    <property type="entry name" value="Calcium-transporting ATPase, cytoplasmic domain N"/>
    <property type="match status" value="2"/>
</dbReference>
<dbReference type="NCBIfam" id="TIGR01494">
    <property type="entry name" value="ATPase_P-type"/>
    <property type="match status" value="1"/>
</dbReference>
<dbReference type="Gene3D" id="2.70.150.10">
    <property type="entry name" value="Calcium-transporting ATPase, cytoplasmic transduction domain A"/>
    <property type="match status" value="2"/>
</dbReference>
<feature type="region of interest" description="Disordered" evidence="21">
    <location>
        <begin position="2353"/>
        <end position="2517"/>
    </location>
</feature>
<dbReference type="Pfam" id="PF00122">
    <property type="entry name" value="E1-E2_ATPase"/>
    <property type="match status" value="1"/>
</dbReference>
<evidence type="ECO:0000256" key="8">
    <source>
        <dbReference type="ARBA" id="ARBA00022692"/>
    </source>
</evidence>
<dbReference type="GO" id="GO:0046856">
    <property type="term" value="P:phosphatidylinositol dephosphorylation"/>
    <property type="evidence" value="ECO:0007669"/>
    <property type="project" value="InterPro"/>
</dbReference>
<evidence type="ECO:0000256" key="20">
    <source>
        <dbReference type="PIRSR" id="PIRSR606539-3"/>
    </source>
</evidence>
<evidence type="ECO:0000256" key="17">
    <source>
        <dbReference type="ARBA" id="ARBA00049128"/>
    </source>
</evidence>
<feature type="domain" description="Inositol polyphosphate-related phosphatase" evidence="23">
    <location>
        <begin position="58"/>
        <end position="366"/>
    </location>
</feature>
<dbReference type="InterPro" id="IPR036412">
    <property type="entry name" value="HAD-like_sf"/>
</dbReference>
<dbReference type="SUPFAM" id="SSF56784">
    <property type="entry name" value="HAD-like"/>
    <property type="match status" value="1"/>
</dbReference>
<dbReference type="InterPro" id="IPR032630">
    <property type="entry name" value="P_typ_ATPase_c"/>
</dbReference>
<feature type="binding site" evidence="19">
    <location>
        <position position="1580"/>
    </location>
    <ligand>
        <name>ATP</name>
        <dbReference type="ChEBI" id="CHEBI:30616"/>
    </ligand>
</feature>
<dbReference type="FunFam" id="3.40.1110.10:FF:000087">
    <property type="entry name" value="Phospholipid-transporting ATPase"/>
    <property type="match status" value="2"/>
</dbReference>
<feature type="region of interest" description="Disordered" evidence="21">
    <location>
        <begin position="2233"/>
        <end position="2252"/>
    </location>
</feature>
<keyword evidence="25" id="KW-1185">Reference proteome</keyword>
<evidence type="ECO:0000256" key="12">
    <source>
        <dbReference type="ARBA" id="ARBA00022842"/>
    </source>
</evidence>
<feature type="compositionally biased region" description="Polar residues" evidence="21">
    <location>
        <begin position="2486"/>
        <end position="2496"/>
    </location>
</feature>
<evidence type="ECO:0000256" key="13">
    <source>
        <dbReference type="ARBA" id="ARBA00022967"/>
    </source>
</evidence>
<dbReference type="InterPro" id="IPR006539">
    <property type="entry name" value="P-type_ATPase_IV"/>
</dbReference>
<dbReference type="FunFam" id="3.40.50.1000:FF:000153">
    <property type="entry name" value="Phospholipid-transporting ATPase"/>
    <property type="match status" value="1"/>
</dbReference>
<evidence type="ECO:0000256" key="3">
    <source>
        <dbReference type="ARBA" id="ARBA00008109"/>
    </source>
</evidence>
<feature type="binding site" evidence="19">
    <location>
        <position position="1767"/>
    </location>
    <ligand>
        <name>ATP</name>
        <dbReference type="ChEBI" id="CHEBI:30616"/>
    </ligand>
</feature>
<feature type="binding site" evidence="20">
    <location>
        <position position="1465"/>
    </location>
    <ligand>
        <name>Mg(2+)</name>
        <dbReference type="ChEBI" id="CHEBI:18420"/>
    </ligand>
</feature>
<feature type="compositionally biased region" description="Basic and acidic residues" evidence="21">
    <location>
        <begin position="2556"/>
        <end position="2572"/>
    </location>
</feature>
<dbReference type="SUPFAM" id="SSF81653">
    <property type="entry name" value="Calcium ATPase, transduction domain A"/>
    <property type="match status" value="2"/>
</dbReference>
<dbReference type="GO" id="GO:0016887">
    <property type="term" value="F:ATP hydrolysis activity"/>
    <property type="evidence" value="ECO:0007669"/>
    <property type="project" value="InterPro"/>
</dbReference>
<evidence type="ECO:0000256" key="4">
    <source>
        <dbReference type="ARBA" id="ARBA00012189"/>
    </source>
</evidence>
<evidence type="ECO:0000256" key="18">
    <source>
        <dbReference type="PIRSR" id="PIRSR606539-1"/>
    </source>
</evidence>
<feature type="compositionally biased region" description="Polar residues" evidence="21">
    <location>
        <begin position="2503"/>
        <end position="2514"/>
    </location>
</feature>
<keyword evidence="13" id="KW-1278">Translocase</keyword>
<dbReference type="GO" id="GO:0140326">
    <property type="term" value="F:ATPase-coupled intramembrane lipid transporter activity"/>
    <property type="evidence" value="ECO:0007669"/>
    <property type="project" value="UniProtKB-EC"/>
</dbReference>
<comment type="similarity">
    <text evidence="3">Belongs to the cation transport ATPase (P-type) (TC 3.A.3) family. Type IV subfamily.</text>
</comment>
<keyword evidence="7" id="KW-0597">Phosphoprotein</keyword>
<feature type="binding site" evidence="19">
    <location>
        <position position="1766"/>
    </location>
    <ligand>
        <name>ATP</name>
        <dbReference type="ChEBI" id="CHEBI:30616"/>
    </ligand>
</feature>
<dbReference type="SFLD" id="SFLDG00002">
    <property type="entry name" value="C1.7:_P-type_atpase_like"/>
    <property type="match status" value="1"/>
</dbReference>
<name>A0AAD5UDC0_9FUNG</name>
<keyword evidence="9 20" id="KW-0479">Metal-binding</keyword>
<dbReference type="SUPFAM" id="SSF81665">
    <property type="entry name" value="Calcium ATPase, transmembrane domain M"/>
    <property type="match status" value="1"/>
</dbReference>
<evidence type="ECO:0000256" key="6">
    <source>
        <dbReference type="ARBA" id="ARBA00022475"/>
    </source>
</evidence>
<dbReference type="Gene3D" id="3.40.50.1000">
    <property type="entry name" value="HAD superfamily/HAD-like"/>
    <property type="match status" value="1"/>
</dbReference>
<feature type="binding site" evidence="19">
    <location>
        <position position="1644"/>
    </location>
    <ligand>
        <name>ATP</name>
        <dbReference type="ChEBI" id="CHEBI:30616"/>
    </ligand>
</feature>
<evidence type="ECO:0000256" key="14">
    <source>
        <dbReference type="ARBA" id="ARBA00022989"/>
    </source>
</evidence>
<dbReference type="InterPro" id="IPR023214">
    <property type="entry name" value="HAD_sf"/>
</dbReference>
<dbReference type="PRINTS" id="PR00119">
    <property type="entry name" value="CATATPASE"/>
</dbReference>
<feature type="compositionally biased region" description="Polar residues" evidence="21">
    <location>
        <begin position="2353"/>
        <end position="2370"/>
    </location>
</feature>
<dbReference type="SMART" id="SM00128">
    <property type="entry name" value="IPPc"/>
    <property type="match status" value="1"/>
</dbReference>
<feature type="transmembrane region" description="Helical" evidence="22">
    <location>
        <begin position="1395"/>
        <end position="1417"/>
    </location>
</feature>
<evidence type="ECO:0000256" key="11">
    <source>
        <dbReference type="ARBA" id="ARBA00022840"/>
    </source>
</evidence>
<evidence type="ECO:0000256" key="5">
    <source>
        <dbReference type="ARBA" id="ARBA00022448"/>
    </source>
</evidence>
<dbReference type="GO" id="GO:0005524">
    <property type="term" value="F:ATP binding"/>
    <property type="evidence" value="ECO:0007669"/>
    <property type="project" value="UniProtKB-KW"/>
</dbReference>
<keyword evidence="6" id="KW-1003">Cell membrane</keyword>
<feature type="transmembrane region" description="Helical" evidence="22">
    <location>
        <begin position="2123"/>
        <end position="2149"/>
    </location>
</feature>
<dbReference type="GO" id="GO:0016791">
    <property type="term" value="F:phosphatase activity"/>
    <property type="evidence" value="ECO:0007669"/>
    <property type="project" value="InterPro"/>
</dbReference>
<feature type="binding site" evidence="19">
    <location>
        <position position="1465"/>
    </location>
    <ligand>
        <name>ATP</name>
        <dbReference type="ChEBI" id="CHEBI:30616"/>
    </ligand>
</feature>
<evidence type="ECO:0000256" key="7">
    <source>
        <dbReference type="ARBA" id="ARBA00022553"/>
    </source>
</evidence>
<keyword evidence="10 19" id="KW-0547">Nucleotide-binding</keyword>
<feature type="binding site" evidence="19">
    <location>
        <position position="1894"/>
    </location>
    <ligand>
        <name>ATP</name>
        <dbReference type="ChEBI" id="CHEBI:30616"/>
    </ligand>
</feature>
<feature type="binding site" evidence="20">
    <location>
        <position position="1895"/>
    </location>
    <ligand>
        <name>Mg(2+)</name>
        <dbReference type="ChEBI" id="CHEBI:18420"/>
    </ligand>
</feature>
<dbReference type="FunFam" id="2.70.150.10:FF:000021">
    <property type="entry name" value="Phospholipid-transporting ATPase"/>
    <property type="match status" value="2"/>
</dbReference>
<dbReference type="Pfam" id="PF22669">
    <property type="entry name" value="Exo_endo_phos2"/>
    <property type="match status" value="1"/>
</dbReference>
<dbReference type="PANTHER" id="PTHR24092">
    <property type="entry name" value="PROBABLE PHOSPHOLIPID-TRANSPORTING ATPASE"/>
    <property type="match status" value="1"/>
</dbReference>
<evidence type="ECO:0000256" key="16">
    <source>
        <dbReference type="ARBA" id="ARBA00034036"/>
    </source>
</evidence>
<evidence type="ECO:0000256" key="22">
    <source>
        <dbReference type="SAM" id="Phobius"/>
    </source>
</evidence>
<dbReference type="GO" id="GO:0012505">
    <property type="term" value="C:endomembrane system"/>
    <property type="evidence" value="ECO:0007669"/>
    <property type="project" value="UniProtKB-SubCell"/>
</dbReference>
<dbReference type="InterPro" id="IPR023299">
    <property type="entry name" value="ATPase_P-typ_cyto_dom_N"/>
</dbReference>
<feature type="transmembrane region" description="Helical" evidence="22">
    <location>
        <begin position="2031"/>
        <end position="2054"/>
    </location>
</feature>
<feature type="binding site" evidence="19">
    <location>
        <position position="1871"/>
    </location>
    <ligand>
        <name>ATP</name>
        <dbReference type="ChEBI" id="CHEBI:30616"/>
    </ligand>
</feature>
<feature type="binding site" evidence="19">
    <location>
        <position position="1464"/>
    </location>
    <ligand>
        <name>ATP</name>
        <dbReference type="ChEBI" id="CHEBI:30616"/>
    </ligand>
</feature>
<feature type="binding site" evidence="19">
    <location>
        <position position="1686"/>
    </location>
    <ligand>
        <name>ATP</name>
        <dbReference type="ChEBI" id="CHEBI:30616"/>
    </ligand>
</feature>
<dbReference type="SFLD" id="SFLDF00027">
    <property type="entry name" value="p-type_atpase"/>
    <property type="match status" value="1"/>
</dbReference>
<dbReference type="InterPro" id="IPR008250">
    <property type="entry name" value="ATPase_P-typ_transduc_dom_A_sf"/>
</dbReference>
<evidence type="ECO:0000256" key="10">
    <source>
        <dbReference type="ARBA" id="ARBA00022741"/>
    </source>
</evidence>
<feature type="binding site" evidence="20">
    <location>
        <position position="1463"/>
    </location>
    <ligand>
        <name>Mg(2+)</name>
        <dbReference type="ChEBI" id="CHEBI:18420"/>
    </ligand>
</feature>
<dbReference type="SUPFAM" id="SSF81660">
    <property type="entry name" value="Metal cation-transporting ATPase, ATP-binding domain N"/>
    <property type="match status" value="2"/>
</dbReference>
<evidence type="ECO:0000256" key="2">
    <source>
        <dbReference type="ARBA" id="ARBA00004236"/>
    </source>
</evidence>
<dbReference type="InterPro" id="IPR001757">
    <property type="entry name" value="P_typ_ATPase"/>
</dbReference>
<feature type="compositionally biased region" description="Basic and acidic residues" evidence="21">
    <location>
        <begin position="2425"/>
        <end position="2435"/>
    </location>
</feature>
<feature type="transmembrane region" description="Helical" evidence="22">
    <location>
        <begin position="1984"/>
        <end position="2001"/>
    </location>
</feature>
<evidence type="ECO:0000256" key="1">
    <source>
        <dbReference type="ARBA" id="ARBA00004127"/>
    </source>
</evidence>
<accession>A0AAD5UDC0</accession>
<proteinExistence type="inferred from homology"/>
<evidence type="ECO:0000256" key="19">
    <source>
        <dbReference type="PIRSR" id="PIRSR606539-2"/>
    </source>
</evidence>
<dbReference type="InterPro" id="IPR044492">
    <property type="entry name" value="P_typ_ATPase_HD_dom"/>
</dbReference>